<dbReference type="RefSeq" id="XP_007336121.1">
    <property type="nucleotide sequence ID" value="XM_007336059.1"/>
</dbReference>
<organism evidence="2 3">
    <name type="scientific">Agaricus bisporus var. burnettii (strain JB137-S8 / ATCC MYA-4627 / FGSC 10392)</name>
    <name type="common">White button mushroom</name>
    <dbReference type="NCBI Taxonomy" id="597362"/>
    <lineage>
        <taxon>Eukaryota</taxon>
        <taxon>Fungi</taxon>
        <taxon>Dikarya</taxon>
        <taxon>Basidiomycota</taxon>
        <taxon>Agaricomycotina</taxon>
        <taxon>Agaricomycetes</taxon>
        <taxon>Agaricomycetidae</taxon>
        <taxon>Agaricales</taxon>
        <taxon>Agaricineae</taxon>
        <taxon>Agaricaceae</taxon>
        <taxon>Agaricus</taxon>
    </lineage>
</organism>
<name>K5XFT5_AGABU</name>
<dbReference type="GeneID" id="18828522"/>
<dbReference type="Proteomes" id="UP000008493">
    <property type="component" value="Unassembled WGS sequence"/>
</dbReference>
<evidence type="ECO:0000313" key="3">
    <source>
        <dbReference type="Proteomes" id="UP000008493"/>
    </source>
</evidence>
<protein>
    <submittedName>
        <fullName evidence="2">Uncharacterized protein</fullName>
    </submittedName>
</protein>
<dbReference type="AlphaFoldDB" id="K5XFT5"/>
<dbReference type="HOGENOM" id="CLU_2830625_0_0_1"/>
<accession>K5XFT5</accession>
<feature type="region of interest" description="Disordered" evidence="1">
    <location>
        <begin position="1"/>
        <end position="20"/>
    </location>
</feature>
<keyword evidence="3" id="KW-1185">Reference proteome</keyword>
<dbReference type="InParanoid" id="K5XFT5"/>
<reference evidence="3" key="1">
    <citation type="journal article" date="2012" name="Proc. Natl. Acad. Sci. U.S.A.">
        <title>Genome sequence of the button mushroom Agaricus bisporus reveals mechanisms governing adaptation to a humic-rich ecological niche.</title>
        <authorList>
            <person name="Morin E."/>
            <person name="Kohler A."/>
            <person name="Baker A.R."/>
            <person name="Foulongne-Oriol M."/>
            <person name="Lombard V."/>
            <person name="Nagy L.G."/>
            <person name="Ohm R.A."/>
            <person name="Patyshakuliyeva A."/>
            <person name="Brun A."/>
            <person name="Aerts A.L."/>
            <person name="Bailey A.M."/>
            <person name="Billette C."/>
            <person name="Coutinho P.M."/>
            <person name="Deakin G."/>
            <person name="Doddapaneni H."/>
            <person name="Floudas D."/>
            <person name="Grimwood J."/>
            <person name="Hilden K."/>
            <person name="Kuees U."/>
            <person name="LaButti K.M."/>
            <person name="Lapidus A."/>
            <person name="Lindquist E.A."/>
            <person name="Lucas S.M."/>
            <person name="Murat C."/>
            <person name="Riley R.W."/>
            <person name="Salamov A.A."/>
            <person name="Schmutz J."/>
            <person name="Subramanian V."/>
            <person name="Woesten H.A.B."/>
            <person name="Xu J."/>
            <person name="Eastwood D.C."/>
            <person name="Foster G.D."/>
            <person name="Sonnenberg A.S."/>
            <person name="Cullen D."/>
            <person name="de Vries R.P."/>
            <person name="Lundell T."/>
            <person name="Hibbett D.S."/>
            <person name="Henrissat B."/>
            <person name="Burton K.S."/>
            <person name="Kerrigan R.W."/>
            <person name="Challen M.P."/>
            <person name="Grigoriev I.V."/>
            <person name="Martin F."/>
        </authorList>
    </citation>
    <scope>NUCLEOTIDE SEQUENCE [LARGE SCALE GENOMIC DNA]</scope>
    <source>
        <strain evidence="3">JB137-S8 / ATCC MYA-4627 / FGSC 10392</strain>
    </source>
</reference>
<dbReference type="EMBL" id="JH973217">
    <property type="protein sequence ID" value="EKM73240.1"/>
    <property type="molecule type" value="Genomic_DNA"/>
</dbReference>
<evidence type="ECO:0000256" key="1">
    <source>
        <dbReference type="SAM" id="MobiDB-lite"/>
    </source>
</evidence>
<feature type="compositionally biased region" description="Low complexity" evidence="1">
    <location>
        <begin position="1"/>
        <end position="11"/>
    </location>
</feature>
<evidence type="ECO:0000313" key="2">
    <source>
        <dbReference type="EMBL" id="EKM73240.1"/>
    </source>
</evidence>
<proteinExistence type="predicted"/>
<gene>
    <name evidence="2" type="ORF">AGABI1DRAFT_135263</name>
</gene>
<sequence>MLLPSLSPSPSDTARSRIPPLQRLSTPAFFFPRIVPDFLSGSVQEGEKNVDEGFNVLEQPYEHDRG</sequence>
<dbReference type="KEGG" id="abp:AGABI1DRAFT135263"/>